<dbReference type="SUPFAM" id="SSF53067">
    <property type="entry name" value="Actin-like ATPase domain"/>
    <property type="match status" value="1"/>
</dbReference>
<dbReference type="Proteomes" id="UP000005087">
    <property type="component" value="Chromosome"/>
</dbReference>
<dbReference type="InterPro" id="IPR000600">
    <property type="entry name" value="ROK"/>
</dbReference>
<sequence length="416" mass="44129">MRPTLRIEDPRLSLPTFVWLVNISGLRHSVNMLDTNPTSPGHVLAVLRAEGPLTRQELQERVGVSRVTMVERLDALRRTGLVRRVGHRESSGGRRAELLAVDDTGHTALVADIGQSHATLAVVDLRGNVFARQDLRLSTRHGPHETLPMLVDEARSLLSQSGRAESLCAVGLSVPGQIDHDAGVTTAPPTMREWGGVRLRDPFADAFGVPVLLENDANALALADYYAMGRPKATVVGVKVGTGIGAGLVIEGRPHRGETGSAGEIGHMRIEGSNQRCSCGRRGCVAAEASGQALVRTLREHGVRSVDDVVRWVAGGRREAIEAVSAAGRLVGTVLATVVSIVNPRYLRLGGAVGVLPPFVEALRATVEANAHASALRKLDIAASQLGDRGAFVGLAGLVADEMLSPTTVDALCRRL</sequence>
<dbReference type="PANTHER" id="PTHR18964">
    <property type="entry name" value="ROK (REPRESSOR, ORF, KINASE) FAMILY"/>
    <property type="match status" value="1"/>
</dbReference>
<gene>
    <name evidence="2" type="ORF">SacglDRAFT_03862</name>
</gene>
<dbReference type="PROSITE" id="PS01125">
    <property type="entry name" value="ROK"/>
    <property type="match status" value="1"/>
</dbReference>
<dbReference type="eggNOG" id="COG1940">
    <property type="taxonomic scope" value="Bacteria"/>
</dbReference>
<keyword evidence="2" id="KW-0418">Kinase</keyword>
<dbReference type="Gene3D" id="1.10.10.10">
    <property type="entry name" value="Winged helix-like DNA-binding domain superfamily/Winged helix DNA-binding domain"/>
    <property type="match status" value="1"/>
</dbReference>
<dbReference type="InterPro" id="IPR036390">
    <property type="entry name" value="WH_DNA-bd_sf"/>
</dbReference>
<dbReference type="GO" id="GO:0003700">
    <property type="term" value="F:DNA-binding transcription factor activity"/>
    <property type="evidence" value="ECO:0007669"/>
    <property type="project" value="InterPro"/>
</dbReference>
<reference evidence="2 3" key="1">
    <citation type="submission" date="2011-09" db="EMBL/GenBank/DDBJ databases">
        <authorList>
            <consortium name="US DOE Joint Genome Institute (JGI-PGF)"/>
            <person name="Lucas S."/>
            <person name="Han J."/>
            <person name="Lapidus A."/>
            <person name="Cheng J.-F."/>
            <person name="Goodwin L."/>
            <person name="Pitluck S."/>
            <person name="Peters L."/>
            <person name="Land M.L."/>
            <person name="Hauser L."/>
            <person name="Brambilla E."/>
            <person name="Klenk H.-P."/>
            <person name="Woyke T.J."/>
        </authorList>
    </citation>
    <scope>NUCLEOTIDE SEQUENCE [LARGE SCALE GENOMIC DNA]</scope>
    <source>
        <strain evidence="2 3">K62</strain>
    </source>
</reference>
<protein>
    <submittedName>
        <fullName evidence="2">Transcriptional regulator/sugar kinase</fullName>
    </submittedName>
</protein>
<dbReference type="eggNOG" id="COG1522">
    <property type="taxonomic scope" value="Bacteria"/>
</dbReference>
<dbReference type="Pfam" id="PF00480">
    <property type="entry name" value="ROK"/>
    <property type="match status" value="1"/>
</dbReference>
<dbReference type="SUPFAM" id="SSF46785">
    <property type="entry name" value="Winged helix' DNA-binding domain"/>
    <property type="match status" value="1"/>
</dbReference>
<dbReference type="InterPro" id="IPR043129">
    <property type="entry name" value="ATPase_NBD"/>
</dbReference>
<dbReference type="STRING" id="928724.SacglDRAFT_03862"/>
<keyword evidence="2" id="KW-0808">Transferase</keyword>
<evidence type="ECO:0000256" key="1">
    <source>
        <dbReference type="ARBA" id="ARBA00006479"/>
    </source>
</evidence>
<accession>I1D6Y3</accession>
<proteinExistence type="inferred from homology"/>
<comment type="similarity">
    <text evidence="1">Belongs to the ROK (NagC/XylR) family.</text>
</comment>
<dbReference type="GO" id="GO:0016301">
    <property type="term" value="F:kinase activity"/>
    <property type="evidence" value="ECO:0007669"/>
    <property type="project" value="UniProtKB-KW"/>
</dbReference>
<dbReference type="AlphaFoldDB" id="I1D6Y3"/>
<dbReference type="EMBL" id="CM001484">
    <property type="protein sequence ID" value="EIF00708.1"/>
    <property type="molecule type" value="Genomic_DNA"/>
</dbReference>
<evidence type="ECO:0000313" key="2">
    <source>
        <dbReference type="EMBL" id="EIF00708.1"/>
    </source>
</evidence>
<name>I1D6Y3_9PSEU</name>
<dbReference type="InterPro" id="IPR036388">
    <property type="entry name" value="WH-like_DNA-bd_sf"/>
</dbReference>
<keyword evidence="3" id="KW-1185">Reference proteome</keyword>
<dbReference type="Gene3D" id="3.30.420.40">
    <property type="match status" value="2"/>
</dbReference>
<dbReference type="PANTHER" id="PTHR18964:SF173">
    <property type="entry name" value="GLUCOKINASE"/>
    <property type="match status" value="1"/>
</dbReference>
<dbReference type="InterPro" id="IPR049874">
    <property type="entry name" value="ROK_cs"/>
</dbReference>
<organism evidence="2 3">
    <name type="scientific">Saccharomonospora glauca K62</name>
    <dbReference type="NCBI Taxonomy" id="928724"/>
    <lineage>
        <taxon>Bacteria</taxon>
        <taxon>Bacillati</taxon>
        <taxon>Actinomycetota</taxon>
        <taxon>Actinomycetes</taxon>
        <taxon>Pseudonocardiales</taxon>
        <taxon>Pseudonocardiaceae</taxon>
        <taxon>Saccharomonospora</taxon>
    </lineage>
</organism>
<reference evidence="3" key="2">
    <citation type="submission" date="2012-01" db="EMBL/GenBank/DDBJ databases">
        <title>Noncontiguous Finished sequence of chromosome of Saccharomonospora glauca K62.</title>
        <authorList>
            <consortium name="US DOE Joint Genome Institute"/>
            <person name="Lucas S."/>
            <person name="Han J."/>
            <person name="Lapidus A."/>
            <person name="Cheng J.-F."/>
            <person name="Goodwin L."/>
            <person name="Pitluck S."/>
            <person name="Peters L."/>
            <person name="Mikhailova N."/>
            <person name="Held B."/>
            <person name="Detter J.C."/>
            <person name="Han C."/>
            <person name="Tapia R."/>
            <person name="Land M."/>
            <person name="Hauser L."/>
            <person name="Kyrpides N."/>
            <person name="Ivanova N."/>
            <person name="Pagani I."/>
            <person name="Brambilla E.-M."/>
            <person name="Klenk H.-P."/>
            <person name="Woyke T."/>
        </authorList>
    </citation>
    <scope>NUCLEOTIDE SEQUENCE [LARGE SCALE GENOMIC DNA]</scope>
    <source>
        <strain evidence="3">K62</strain>
    </source>
</reference>
<dbReference type="HOGENOM" id="CLU_036604_13_3_11"/>
<evidence type="ECO:0000313" key="3">
    <source>
        <dbReference type="Proteomes" id="UP000005087"/>
    </source>
</evidence>